<evidence type="ECO:0008006" key="3">
    <source>
        <dbReference type="Google" id="ProtNLM"/>
    </source>
</evidence>
<dbReference type="EMBL" id="BSDD01000003">
    <property type="protein sequence ID" value="GLH70427.1"/>
    <property type="molecule type" value="Genomic_DNA"/>
</dbReference>
<accession>A0ABQ5Q756</accession>
<dbReference type="Pfam" id="PF11197">
    <property type="entry name" value="DUF2835"/>
    <property type="match status" value="1"/>
</dbReference>
<protein>
    <recommendedName>
        <fullName evidence="3">DUF2835 domain-containing protein</fullName>
    </recommendedName>
</protein>
<gene>
    <name evidence="1" type="ORF">GETHPA_19600</name>
</gene>
<organism evidence="1 2">
    <name type="scientific">Geothrix rubra</name>
    <dbReference type="NCBI Taxonomy" id="2927977"/>
    <lineage>
        <taxon>Bacteria</taxon>
        <taxon>Pseudomonadati</taxon>
        <taxon>Acidobacteriota</taxon>
        <taxon>Holophagae</taxon>
        <taxon>Holophagales</taxon>
        <taxon>Holophagaceae</taxon>
        <taxon>Geothrix</taxon>
    </lineage>
</organism>
<comment type="caution">
    <text evidence="1">The sequence shown here is derived from an EMBL/GenBank/DDBJ whole genome shotgun (WGS) entry which is preliminary data.</text>
</comment>
<evidence type="ECO:0000313" key="1">
    <source>
        <dbReference type="EMBL" id="GLH70427.1"/>
    </source>
</evidence>
<proteinExistence type="predicted"/>
<sequence>MPRFDFHLSIPAEDYLAYYRGAARQVLARTEEGTPVLFPAALLKPFVTPAGIHGDFVLTCDERNRGARLERR</sequence>
<evidence type="ECO:0000313" key="2">
    <source>
        <dbReference type="Proteomes" id="UP001165089"/>
    </source>
</evidence>
<keyword evidence="2" id="KW-1185">Reference proteome</keyword>
<dbReference type="Proteomes" id="UP001165089">
    <property type="component" value="Unassembled WGS sequence"/>
</dbReference>
<name>A0ABQ5Q756_9BACT</name>
<dbReference type="RefSeq" id="WP_285725165.1">
    <property type="nucleotide sequence ID" value="NZ_BSDD01000003.1"/>
</dbReference>
<dbReference type="InterPro" id="IPR021363">
    <property type="entry name" value="DUF2835"/>
</dbReference>
<reference evidence="1 2" key="1">
    <citation type="journal article" date="2023" name="Antonie Van Leeuwenhoek">
        <title>Mesoterricola silvestris gen. nov., sp. nov., Mesoterricola sediminis sp. nov., Geothrix oryzae sp. nov., Geothrix edaphica sp. nov., Geothrix rubra sp. nov., and Geothrix limicola sp. nov., six novel members of Acidobacteriota isolated from soils.</title>
        <authorList>
            <person name="Itoh H."/>
            <person name="Sugisawa Y."/>
            <person name="Mise K."/>
            <person name="Xu Z."/>
            <person name="Kuniyasu M."/>
            <person name="Ushijima N."/>
            <person name="Kawano K."/>
            <person name="Kobayashi E."/>
            <person name="Shiratori Y."/>
            <person name="Masuda Y."/>
            <person name="Senoo K."/>
        </authorList>
    </citation>
    <scope>NUCLEOTIDE SEQUENCE [LARGE SCALE GENOMIC DNA]</scope>
    <source>
        <strain evidence="1 2">Red803</strain>
    </source>
</reference>